<evidence type="ECO:0000313" key="3">
    <source>
        <dbReference type="EMBL" id="EXI65426.1"/>
    </source>
</evidence>
<dbReference type="SUPFAM" id="SSF46785">
    <property type="entry name" value="Winged helix' DNA-binding domain"/>
    <property type="match status" value="2"/>
</dbReference>
<dbReference type="AlphaFoldDB" id="A0A011MS69"/>
<gene>
    <name evidence="3" type="ORF">AW08_03224</name>
</gene>
<protein>
    <submittedName>
        <fullName evidence="3">Uncharacterized protein</fullName>
    </submittedName>
</protein>
<dbReference type="InterPro" id="IPR036388">
    <property type="entry name" value="WH-like_DNA-bd_sf"/>
</dbReference>
<keyword evidence="2" id="KW-0175">Coiled coil</keyword>
<organism evidence="3 4">
    <name type="scientific">Candidatus Accumulibacter adjunctus</name>
    <dbReference type="NCBI Taxonomy" id="1454001"/>
    <lineage>
        <taxon>Bacteria</taxon>
        <taxon>Pseudomonadati</taxon>
        <taxon>Pseudomonadota</taxon>
        <taxon>Betaproteobacteria</taxon>
        <taxon>Candidatus Accumulibacter</taxon>
    </lineage>
</organism>
<name>A0A011MS69_9PROT</name>
<dbReference type="Proteomes" id="UP000020218">
    <property type="component" value="Unassembled WGS sequence"/>
</dbReference>
<dbReference type="PATRIC" id="fig|1454001.3.peg.3272"/>
<dbReference type="InterPro" id="IPR036390">
    <property type="entry name" value="WH_DNA-bd_sf"/>
</dbReference>
<evidence type="ECO:0000256" key="2">
    <source>
        <dbReference type="SAM" id="Coils"/>
    </source>
</evidence>
<keyword evidence="4" id="KW-1185">Reference proteome</keyword>
<dbReference type="EMBL" id="JFAX01000023">
    <property type="protein sequence ID" value="EXI65426.1"/>
    <property type="molecule type" value="Genomic_DNA"/>
</dbReference>
<feature type="coiled-coil region" evidence="2">
    <location>
        <begin position="190"/>
        <end position="217"/>
    </location>
</feature>
<evidence type="ECO:0000256" key="1">
    <source>
        <dbReference type="HAMAP-Rule" id="MF_01584"/>
    </source>
</evidence>
<comment type="caution">
    <text evidence="3">The sequence shown here is derived from an EMBL/GenBank/DDBJ whole genome shotgun (WGS) entry which is preliminary data.</text>
</comment>
<comment type="similarity">
    <text evidence="1">Belongs to the UPF0502 family.</text>
</comment>
<dbReference type="HAMAP" id="MF_01584">
    <property type="entry name" value="UPF0502"/>
    <property type="match status" value="1"/>
</dbReference>
<dbReference type="Gene3D" id="1.10.10.10">
    <property type="entry name" value="Winged helix-like DNA-binding domain superfamily/Winged helix DNA-binding domain"/>
    <property type="match status" value="2"/>
</dbReference>
<evidence type="ECO:0000313" key="4">
    <source>
        <dbReference type="Proteomes" id="UP000020218"/>
    </source>
</evidence>
<accession>A0A011MS69</accession>
<dbReference type="PANTHER" id="PTHR38768:SF1">
    <property type="entry name" value="UPF0502 PROTEIN YCEH"/>
    <property type="match status" value="1"/>
</dbReference>
<proteinExistence type="inferred from homology"/>
<dbReference type="Pfam" id="PF04337">
    <property type="entry name" value="DUF480"/>
    <property type="match status" value="1"/>
</dbReference>
<reference evidence="3" key="1">
    <citation type="submission" date="2014-02" db="EMBL/GenBank/DDBJ databases">
        <title>Expanding our view of genomic diversity in Candidatus Accumulibacter clades.</title>
        <authorList>
            <person name="Skennerton C.T."/>
            <person name="Barr J.J."/>
            <person name="Slater F.R."/>
            <person name="Bond P.L."/>
            <person name="Tyson G.W."/>
        </authorList>
    </citation>
    <scope>NUCLEOTIDE SEQUENCE [LARGE SCALE GENOMIC DNA]</scope>
</reference>
<sequence>MTQAAGAQGPLDFLEARILAVLIEKESTTPDAYPLTLNSLGAGCNQKSARDPVLTATESEIQQALENLRQRALVLETYGASGRVLRYAHNLGRVYALPAAAVALLATLALRGAQTINELRANSERLYRFDDSSSVEAYLEELATRNAGALVVRMPKQPGSREHRWAHLLCGEASLPAYQGSSACESSKEASELSDRLTRLEQEVSELRAGLQELRAMLDGPTQPGELAQAD</sequence>
<dbReference type="PANTHER" id="PTHR38768">
    <property type="entry name" value="UPF0502 PROTEIN YCEH"/>
    <property type="match status" value="1"/>
</dbReference>
<dbReference type="InterPro" id="IPR007432">
    <property type="entry name" value="DUF480"/>
</dbReference>